<dbReference type="SUPFAM" id="SSF54570">
    <property type="entry name" value="Ribosomal protein S19"/>
    <property type="match status" value="1"/>
</dbReference>
<dbReference type="GO" id="GO:0003735">
    <property type="term" value="F:structural constituent of ribosome"/>
    <property type="evidence" value="ECO:0007669"/>
    <property type="project" value="InterPro"/>
</dbReference>
<comment type="similarity">
    <text evidence="1">Belongs to the universal ribosomal protein uS19 family.</text>
</comment>
<evidence type="ECO:0000313" key="6">
    <source>
        <dbReference type="Proteomes" id="UP000027581"/>
    </source>
</evidence>
<dbReference type="GeneID" id="24534057"/>
<dbReference type="Proteomes" id="UP000027581">
    <property type="component" value="Unassembled WGS sequence"/>
</dbReference>
<keyword evidence="3" id="KW-0687">Ribonucleoprotein</keyword>
<dbReference type="EMBL" id="LVLA01000001">
    <property type="protein sequence ID" value="KYO03640.1"/>
    <property type="molecule type" value="Genomic_DNA"/>
</dbReference>
<reference evidence="5 7" key="3">
    <citation type="journal article" date="2016" name="Nat. Commun.">
        <title>Genomes of cryptic chimpanzee Plasmodium species reveal key evolutionary events leading to human malaria.</title>
        <authorList>
            <person name="Sundararaman S.A."/>
            <person name="Plenderleith L.J."/>
            <person name="Liu W."/>
            <person name="Loy D.E."/>
            <person name="Learn G.H."/>
            <person name="Li Y."/>
            <person name="Shaw K.S."/>
            <person name="Ayouba A."/>
            <person name="Peeters M."/>
            <person name="Speede S."/>
            <person name="Shaw G.M."/>
            <person name="Bushman F.D."/>
            <person name="Brisson D."/>
            <person name="Rayner J.C."/>
            <person name="Sharp P.M."/>
            <person name="Hahn B.H."/>
        </authorList>
    </citation>
    <scope>NUCLEOTIDE SEQUENCE [LARGE SCALE GENOMIC DNA]</scope>
    <source>
        <strain evidence="5 7">SY57</strain>
    </source>
</reference>
<organism evidence="4 6">
    <name type="scientific">Plasmodium reichenowi</name>
    <dbReference type="NCBI Taxonomy" id="5854"/>
    <lineage>
        <taxon>Eukaryota</taxon>
        <taxon>Sar</taxon>
        <taxon>Alveolata</taxon>
        <taxon>Apicomplexa</taxon>
        <taxon>Aconoidasida</taxon>
        <taxon>Haemosporida</taxon>
        <taxon>Plasmodiidae</taxon>
        <taxon>Plasmodium</taxon>
        <taxon>Plasmodium (Laverania)</taxon>
    </lineage>
</organism>
<evidence type="ECO:0000313" key="4">
    <source>
        <dbReference type="EMBL" id="CDO67256.1"/>
    </source>
</evidence>
<keyword evidence="6" id="KW-1185">Reference proteome</keyword>
<dbReference type="Pfam" id="PF00203">
    <property type="entry name" value="Ribosomal_S19"/>
    <property type="match status" value="1"/>
</dbReference>
<dbReference type="EMBL" id="HG810776">
    <property type="protein sequence ID" value="CDO67256.1"/>
    <property type="molecule type" value="Genomic_DNA"/>
</dbReference>
<evidence type="ECO:0000256" key="1">
    <source>
        <dbReference type="ARBA" id="ARBA00007345"/>
    </source>
</evidence>
<evidence type="ECO:0000313" key="5">
    <source>
        <dbReference type="EMBL" id="KYO03640.1"/>
    </source>
</evidence>
<reference evidence="4" key="2">
    <citation type="submission" date="2014-05" db="EMBL/GenBank/DDBJ databases">
        <title>The genome sequences of chimpanzee malaria parasites reveal the path to human adaptation.</title>
        <authorList>
            <person name="Otto T.D."/>
            <person name="Rayner J.C."/>
            <person name="Boehme U."/>
            <person name="Pain A."/>
            <person name="Spottiswoode N."/>
            <person name="Sanders M."/>
            <person name="Quail M."/>
            <person name="Ollomo B."/>
            <person name="Renaud F."/>
            <person name="Thomas A.W."/>
            <person name="Prugnolle F."/>
            <person name="Conway D.J."/>
            <person name="Newbold C."/>
            <person name="Berriman M."/>
        </authorList>
    </citation>
    <scope>NUCLEOTIDE SEQUENCE [LARGE SCALE GENOMIC DNA]</scope>
    <source>
        <strain evidence="4">CDC</strain>
    </source>
</reference>
<proteinExistence type="inferred from homology"/>
<protein>
    <submittedName>
        <fullName evidence="4">Apicoplast ribosomal protein S19, putative</fullName>
    </submittedName>
</protein>
<dbReference type="InterPro" id="IPR023575">
    <property type="entry name" value="Ribosomal_uS19_SF"/>
</dbReference>
<dbReference type="VEuPathDB" id="PlasmoDB:PRCDC_API01700"/>
<dbReference type="GO" id="GO:0006412">
    <property type="term" value="P:translation"/>
    <property type="evidence" value="ECO:0007669"/>
    <property type="project" value="InterPro"/>
</dbReference>
<dbReference type="GO" id="GO:1990904">
    <property type="term" value="C:ribonucleoprotein complex"/>
    <property type="evidence" value="ECO:0007669"/>
    <property type="project" value="UniProtKB-KW"/>
</dbReference>
<dbReference type="Gene3D" id="3.30.860.10">
    <property type="entry name" value="30s Ribosomal Protein S19, Chain A"/>
    <property type="match status" value="1"/>
</dbReference>
<sequence length="90" mass="11177">MIKLYWLKITINNKYIFMNINKYKYNKNLILNIYNKNLYIYKKLLNLYIKVYNGYKFIPIYINKTKLFNKLGNFIYTKFVKNNIKELLIN</sequence>
<name>A0A060S6H7_PLARE</name>
<dbReference type="AlphaFoldDB" id="A0A060S6H7"/>
<gene>
    <name evidence="4" type="primary">RPS19</name>
    <name evidence="4" type="ORF">PRCDC_API01700</name>
    <name evidence="5" type="ORF">PRSY57_API01700</name>
</gene>
<reference evidence="4" key="1">
    <citation type="submission" date="2014-01" db="EMBL/GenBank/DDBJ databases">
        <authorList>
            <person name="Aslett M."/>
        </authorList>
    </citation>
    <scope>NUCLEOTIDE SEQUENCE</scope>
    <source>
        <strain evidence="4">CDC</strain>
    </source>
</reference>
<dbReference type="InterPro" id="IPR002222">
    <property type="entry name" value="Ribosomal_uS19"/>
</dbReference>
<keyword evidence="2 4" id="KW-0689">Ribosomal protein</keyword>
<evidence type="ECO:0000256" key="3">
    <source>
        <dbReference type="ARBA" id="ARBA00023274"/>
    </source>
</evidence>
<evidence type="ECO:0000256" key="2">
    <source>
        <dbReference type="ARBA" id="ARBA00022980"/>
    </source>
</evidence>
<dbReference type="Proteomes" id="UP000076359">
    <property type="component" value="Apicoplast Pltd"/>
</dbReference>
<dbReference type="RefSeq" id="XP_019970955.1">
    <property type="nucleotide sequence ID" value="NW_017962150.1"/>
</dbReference>
<dbReference type="GO" id="GO:0005840">
    <property type="term" value="C:ribosome"/>
    <property type="evidence" value="ECO:0007669"/>
    <property type="project" value="UniProtKB-KW"/>
</dbReference>
<accession>A0A060S6H7</accession>
<evidence type="ECO:0000313" key="7">
    <source>
        <dbReference type="Proteomes" id="UP000076359"/>
    </source>
</evidence>